<dbReference type="EMBL" id="NBYY01000016">
    <property type="protein sequence ID" value="PCS22594.1"/>
    <property type="molecule type" value="Genomic_DNA"/>
</dbReference>
<sequence>MPIQIGYKKIAPTYGKGDVANARYNDPPVSFVEAIYSVGEWVGSPSRLESMQQALW</sequence>
<reference evidence="2" key="1">
    <citation type="submission" date="2017-04" db="EMBL/GenBank/DDBJ databases">
        <title>Genome evolution of the luminous symbionts of deep sea anglerfish.</title>
        <authorList>
            <person name="Hendry T.A."/>
        </authorList>
    </citation>
    <scope>NUCLEOTIDE SEQUENCE [LARGE SCALE GENOMIC DNA]</scope>
</reference>
<name>A0A2A5T370_9GAMM</name>
<dbReference type="Pfam" id="PF09614">
    <property type="entry name" value="Cas_Csy2"/>
    <property type="match status" value="1"/>
</dbReference>
<protein>
    <submittedName>
        <fullName evidence="1">Uncharacterized protein</fullName>
    </submittedName>
</protein>
<comment type="caution">
    <text evidence="1">The sequence shown here is derived from an EMBL/GenBank/DDBJ whole genome shotgun (WGS) entry which is preliminary data.</text>
</comment>
<accession>A0A2A5T370</accession>
<evidence type="ECO:0000313" key="2">
    <source>
        <dbReference type="Proteomes" id="UP000219020"/>
    </source>
</evidence>
<dbReference type="Proteomes" id="UP000219020">
    <property type="component" value="Unassembled WGS sequence"/>
</dbReference>
<organism evidence="1 2">
    <name type="scientific">Candidatus Enterovibrio escicola</name>
    <dbReference type="NCBI Taxonomy" id="1927127"/>
    <lineage>
        <taxon>Bacteria</taxon>
        <taxon>Pseudomonadati</taxon>
        <taxon>Pseudomonadota</taxon>
        <taxon>Gammaproteobacteria</taxon>
        <taxon>Vibrionales</taxon>
        <taxon>Vibrionaceae</taxon>
        <taxon>Enterovibrio</taxon>
    </lineage>
</organism>
<evidence type="ECO:0000313" key="1">
    <source>
        <dbReference type="EMBL" id="PCS22594.1"/>
    </source>
</evidence>
<dbReference type="InterPro" id="IPR013398">
    <property type="entry name" value="CRISPR-assoc_prot_Csy2"/>
</dbReference>
<keyword evidence="2" id="KW-1185">Reference proteome</keyword>
<proteinExistence type="predicted"/>
<dbReference type="AlphaFoldDB" id="A0A2A5T370"/>
<gene>
    <name evidence="1" type="ORF">BTN49_1820</name>
</gene>